<name>A0A1X9SKD4_9VIRU</name>
<dbReference type="OrthoDB" id="17301at10239"/>
<accession>A0A1X9SKD4</accession>
<dbReference type="GeneID" id="32878646"/>
<keyword evidence="2" id="KW-1185">Reference proteome</keyword>
<dbReference type="Pfam" id="PF21578">
    <property type="entry name" value="117-like_vir"/>
    <property type="match status" value="1"/>
</dbReference>
<organism evidence="1 2">
    <name type="scientific">Sulfolobus islandicus rod-shaped virus 11</name>
    <dbReference type="NCBI Taxonomy" id="1983546"/>
    <lineage>
        <taxon>Viruses</taxon>
        <taxon>Adnaviria</taxon>
        <taxon>Zilligvirae</taxon>
        <taxon>Taleaviricota</taxon>
        <taxon>Tokiviricetes</taxon>
        <taxon>Ligamenvirales</taxon>
        <taxon>Rudiviridae</taxon>
        <taxon>Usarudivirus</taxon>
        <taxon>Usarudivirus dryadis</taxon>
        <taxon>Usarudivirus SIRV11</taxon>
    </lineage>
</organism>
<dbReference type="RefSeq" id="YP_009362743.1">
    <property type="nucleotide sequence ID" value="NC_034624.1"/>
</dbReference>
<proteinExistence type="predicted"/>
<dbReference type="EMBL" id="KY744234">
    <property type="protein sequence ID" value="ARQ96688.1"/>
    <property type="molecule type" value="Genomic_DNA"/>
</dbReference>
<dbReference type="Proteomes" id="UP000204608">
    <property type="component" value="Segment"/>
</dbReference>
<evidence type="ECO:0000313" key="2">
    <source>
        <dbReference type="Proteomes" id="UP000204608"/>
    </source>
</evidence>
<dbReference type="InterPro" id="IPR049137">
    <property type="entry name" value="ORF117-like_Rudivir"/>
</dbReference>
<protein>
    <submittedName>
        <fullName evidence="1">Uncharacterized protein</fullName>
    </submittedName>
</protein>
<dbReference type="KEGG" id="vg:32878646"/>
<reference evidence="1 2" key="1">
    <citation type="journal article" date="2017" name="Viruses">
        <title>Differentiation and structure in Sulfolobus islandicus rod-shaped virus populations.</title>
        <authorList>
            <person name="Bautista M.A."/>
            <person name="Black J.A."/>
            <person name="Youngblut N.D."/>
            <person name="Whitaker R.J."/>
        </authorList>
    </citation>
    <scope>NUCLEOTIDE SEQUENCE [LARGE SCALE GENOMIC DNA]</scope>
</reference>
<sequence length="115" mass="14099">MESQKVFTYHFLYSYTYFVTITTNYRYNSTTEIFQKFRQYIYNHDRNSHVFSVKEYTTKLKGLHYHLLVFTNKKLDYSRIHEKMLKHSDIRIQLVPKTKSDIKKVLTYILKNQVV</sequence>
<dbReference type="Gene3D" id="3.30.70.1910">
    <property type="match status" value="1"/>
</dbReference>
<evidence type="ECO:0000313" key="1">
    <source>
        <dbReference type="EMBL" id="ARQ96688.1"/>
    </source>
</evidence>